<feature type="non-terminal residue" evidence="2">
    <location>
        <position position="1"/>
    </location>
</feature>
<name>A0A232EXW8_9HYME</name>
<dbReference type="Proteomes" id="UP000215335">
    <property type="component" value="Unassembled WGS sequence"/>
</dbReference>
<keyword evidence="3" id="KW-1185">Reference proteome</keyword>
<reference evidence="2 3" key="1">
    <citation type="journal article" date="2017" name="Curr. Biol.">
        <title>The Evolution of Venom by Co-option of Single-Copy Genes.</title>
        <authorList>
            <person name="Martinson E.O."/>
            <person name="Mrinalini"/>
            <person name="Kelkar Y.D."/>
            <person name="Chang C.H."/>
            <person name="Werren J.H."/>
        </authorList>
    </citation>
    <scope>NUCLEOTIDE SEQUENCE [LARGE SCALE GENOMIC DNA]</scope>
    <source>
        <strain evidence="2 3">Alberta</strain>
        <tissue evidence="2">Whole body</tissue>
    </source>
</reference>
<evidence type="ECO:0000313" key="3">
    <source>
        <dbReference type="Proteomes" id="UP000215335"/>
    </source>
</evidence>
<gene>
    <name evidence="2" type="ORF">TSAR_001489</name>
</gene>
<dbReference type="EMBL" id="NNAY01001706">
    <property type="protein sequence ID" value="OXU23173.1"/>
    <property type="molecule type" value="Genomic_DNA"/>
</dbReference>
<evidence type="ECO:0000313" key="2">
    <source>
        <dbReference type="EMBL" id="OXU23173.1"/>
    </source>
</evidence>
<organism evidence="2 3">
    <name type="scientific">Trichomalopsis sarcophagae</name>
    <dbReference type="NCBI Taxonomy" id="543379"/>
    <lineage>
        <taxon>Eukaryota</taxon>
        <taxon>Metazoa</taxon>
        <taxon>Ecdysozoa</taxon>
        <taxon>Arthropoda</taxon>
        <taxon>Hexapoda</taxon>
        <taxon>Insecta</taxon>
        <taxon>Pterygota</taxon>
        <taxon>Neoptera</taxon>
        <taxon>Endopterygota</taxon>
        <taxon>Hymenoptera</taxon>
        <taxon>Apocrita</taxon>
        <taxon>Proctotrupomorpha</taxon>
        <taxon>Chalcidoidea</taxon>
        <taxon>Pteromalidae</taxon>
        <taxon>Pteromalinae</taxon>
        <taxon>Trichomalopsis</taxon>
    </lineage>
</organism>
<sequence>SSIKSDYTNSNGNLSSKRRFHLGTVAFGASLFKLVLTMMIFTSIKFSALLIIASRMTETYWNRVMDINMVYNYEIIIIKIAETLSLPVIMIVGTAVKTTLIYTLEKQEFVDKSTEINTFQPTAPQNENAV</sequence>
<proteinExistence type="predicted"/>
<keyword evidence="1" id="KW-0812">Transmembrane</keyword>
<comment type="caution">
    <text evidence="2">The sequence shown here is derived from an EMBL/GenBank/DDBJ whole genome shotgun (WGS) entry which is preliminary data.</text>
</comment>
<keyword evidence="1" id="KW-0472">Membrane</keyword>
<keyword evidence="1" id="KW-1133">Transmembrane helix</keyword>
<dbReference type="AlphaFoldDB" id="A0A232EXW8"/>
<evidence type="ECO:0000256" key="1">
    <source>
        <dbReference type="SAM" id="Phobius"/>
    </source>
</evidence>
<accession>A0A232EXW8</accession>
<protein>
    <submittedName>
        <fullName evidence="2">Uncharacterized protein</fullName>
    </submittedName>
</protein>
<feature type="transmembrane region" description="Helical" evidence="1">
    <location>
        <begin position="20"/>
        <end position="53"/>
    </location>
</feature>